<sequence>MILQYIPNILTISRLVLIVPFLIFLYQKEYAQAFYIFFLAGLTDALDGWIARRFNCQSALGSFIDPLADKVLIAVSFISLALIGKLPWWLVILVFLRDITISLGVIAWYSLIRLKITFNPTRLSKLNTLLQLLLVTICLFEIAFFSFFPYFVTVLIWLTALTTAGSYVDYVWTWGKKAYWIAQSNKS</sequence>
<dbReference type="AlphaFoldDB" id="A0A0W0VHY9"/>
<comment type="caution">
    <text evidence="17">The sequence shown here is derived from an EMBL/GenBank/DDBJ whole genome shotgun (WGS) entry which is preliminary data.</text>
</comment>
<evidence type="ECO:0000256" key="5">
    <source>
        <dbReference type="ARBA" id="ARBA00014944"/>
    </source>
</evidence>
<keyword evidence="9 16" id="KW-1133">Transmembrane helix</keyword>
<evidence type="ECO:0000256" key="16">
    <source>
        <dbReference type="SAM" id="Phobius"/>
    </source>
</evidence>
<evidence type="ECO:0000256" key="7">
    <source>
        <dbReference type="ARBA" id="ARBA00022679"/>
    </source>
</evidence>
<reference evidence="17 18" key="1">
    <citation type="submission" date="2015-11" db="EMBL/GenBank/DDBJ databases">
        <title>Genomic analysis of 38 Legionella species identifies large and diverse effector repertoires.</title>
        <authorList>
            <person name="Burstein D."/>
            <person name="Amaro F."/>
            <person name="Zusman T."/>
            <person name="Lifshitz Z."/>
            <person name="Cohen O."/>
            <person name="Gilbert J.A."/>
            <person name="Pupko T."/>
            <person name="Shuman H.A."/>
            <person name="Segal G."/>
        </authorList>
    </citation>
    <scope>NUCLEOTIDE SEQUENCE [LARGE SCALE GENOMIC DNA]</scope>
    <source>
        <strain evidence="17 18">ATCC 49505</strain>
    </source>
</reference>
<feature type="transmembrane region" description="Helical" evidence="16">
    <location>
        <begin position="32"/>
        <end position="51"/>
    </location>
</feature>
<feature type="transmembrane region" description="Helical" evidence="16">
    <location>
        <begin position="5"/>
        <end position="26"/>
    </location>
</feature>
<evidence type="ECO:0000256" key="9">
    <source>
        <dbReference type="ARBA" id="ARBA00022989"/>
    </source>
</evidence>
<evidence type="ECO:0000256" key="3">
    <source>
        <dbReference type="ARBA" id="ARBA00010441"/>
    </source>
</evidence>
<evidence type="ECO:0000313" key="18">
    <source>
        <dbReference type="Proteomes" id="UP000054997"/>
    </source>
</evidence>
<dbReference type="PIRSF" id="PIRSF000847">
    <property type="entry name" value="Phos_ph_gly_syn"/>
    <property type="match status" value="1"/>
</dbReference>
<evidence type="ECO:0000313" key="17">
    <source>
        <dbReference type="EMBL" id="KTD19736.1"/>
    </source>
</evidence>
<dbReference type="InterPro" id="IPR048254">
    <property type="entry name" value="CDP_ALCOHOL_P_TRANSF_CS"/>
</dbReference>
<gene>
    <name evidence="17" type="ORF">Llon_1908</name>
</gene>
<dbReference type="GO" id="GO:0008444">
    <property type="term" value="F:CDP-diacylglycerol-glycerol-3-phosphate 3-phosphatidyltransferase activity"/>
    <property type="evidence" value="ECO:0007669"/>
    <property type="project" value="UniProtKB-EC"/>
</dbReference>
<keyword evidence="7 15" id="KW-0808">Transferase</keyword>
<evidence type="ECO:0000256" key="2">
    <source>
        <dbReference type="ARBA" id="ARBA00005042"/>
    </source>
</evidence>
<dbReference type="GO" id="GO:0046474">
    <property type="term" value="P:glycerophospholipid biosynthetic process"/>
    <property type="evidence" value="ECO:0007669"/>
    <property type="project" value="TreeGrafter"/>
</dbReference>
<dbReference type="InterPro" id="IPR004570">
    <property type="entry name" value="Phosphatidylglycerol_P_synth"/>
</dbReference>
<dbReference type="InterPro" id="IPR000462">
    <property type="entry name" value="CDP-OH_P_trans"/>
</dbReference>
<keyword evidence="18" id="KW-1185">Reference proteome</keyword>
<comment type="catalytic activity">
    <reaction evidence="14">
        <text>a CDP-1,2-diacyl-sn-glycerol + sn-glycerol 3-phosphate = a 1,2-diacyl-sn-glycero-3-phospho-(1'-sn-glycero-3'-phosphate) + CMP + H(+)</text>
        <dbReference type="Rhea" id="RHEA:12593"/>
        <dbReference type="ChEBI" id="CHEBI:15378"/>
        <dbReference type="ChEBI" id="CHEBI:57597"/>
        <dbReference type="ChEBI" id="CHEBI:58332"/>
        <dbReference type="ChEBI" id="CHEBI:60110"/>
        <dbReference type="ChEBI" id="CHEBI:60377"/>
        <dbReference type="EC" id="2.7.8.5"/>
    </reaction>
</comment>
<feature type="transmembrane region" description="Helical" evidence="16">
    <location>
        <begin position="154"/>
        <end position="172"/>
    </location>
</feature>
<dbReference type="RefSeq" id="WP_058529883.1">
    <property type="nucleotide sequence ID" value="NZ_CAAAHZ010000001.1"/>
</dbReference>
<keyword evidence="10" id="KW-0443">Lipid metabolism</keyword>
<comment type="similarity">
    <text evidence="3 15">Belongs to the CDP-alcohol phosphatidyltransferase class-I family.</text>
</comment>
<evidence type="ECO:0000256" key="12">
    <source>
        <dbReference type="ARBA" id="ARBA00023209"/>
    </source>
</evidence>
<comment type="pathway">
    <text evidence="2">Phospholipid metabolism; phosphatidylglycerol biosynthesis; phosphatidylglycerol from CDP-diacylglycerol: step 1/2.</text>
</comment>
<keyword evidence="13" id="KW-1208">Phospholipid metabolism</keyword>
<evidence type="ECO:0000256" key="10">
    <source>
        <dbReference type="ARBA" id="ARBA00023098"/>
    </source>
</evidence>
<evidence type="ECO:0000256" key="8">
    <source>
        <dbReference type="ARBA" id="ARBA00022692"/>
    </source>
</evidence>
<dbReference type="GO" id="GO:0016020">
    <property type="term" value="C:membrane"/>
    <property type="evidence" value="ECO:0007669"/>
    <property type="project" value="UniProtKB-SubCell"/>
</dbReference>
<proteinExistence type="inferred from homology"/>
<dbReference type="Gene3D" id="1.20.120.1760">
    <property type="match status" value="1"/>
</dbReference>
<dbReference type="PROSITE" id="PS00379">
    <property type="entry name" value="CDP_ALCOHOL_P_TRANSF"/>
    <property type="match status" value="1"/>
</dbReference>
<protein>
    <recommendedName>
        <fullName evidence="5">CDP-diacylglycerol--glycerol-3-phosphate 3-phosphatidyltransferase</fullName>
        <ecNumber evidence="4">2.7.8.5</ecNumber>
    </recommendedName>
</protein>
<keyword evidence="8 16" id="KW-0812">Transmembrane</keyword>
<comment type="subcellular location">
    <subcellularLocation>
        <location evidence="1">Membrane</location>
        <topology evidence="1">Multi-pass membrane protein</topology>
    </subcellularLocation>
</comment>
<accession>A0A0W0VHY9</accession>
<dbReference type="PANTHER" id="PTHR14269:SF11">
    <property type="entry name" value="CDP-DIACYLGLYCEROL--GLYCEROL-3-PHOSPHATE 3-PHOSPHATIDYLTRANSFERASE"/>
    <property type="match status" value="1"/>
</dbReference>
<dbReference type="PATRIC" id="fig|45068.5.peg.2073"/>
<dbReference type="PANTHER" id="PTHR14269">
    <property type="entry name" value="CDP-DIACYLGLYCEROL--GLYCEROL-3-PHOSPHATE 3-PHOSPHATIDYLTRANSFERASE-RELATED"/>
    <property type="match status" value="1"/>
</dbReference>
<evidence type="ECO:0000256" key="1">
    <source>
        <dbReference type="ARBA" id="ARBA00004141"/>
    </source>
</evidence>
<evidence type="ECO:0000256" key="13">
    <source>
        <dbReference type="ARBA" id="ARBA00023264"/>
    </source>
</evidence>
<keyword evidence="12" id="KW-0594">Phospholipid biosynthesis</keyword>
<feature type="transmembrane region" description="Helical" evidence="16">
    <location>
        <begin position="129"/>
        <end position="148"/>
    </location>
</feature>
<keyword evidence="6" id="KW-0444">Lipid biosynthesis</keyword>
<organism evidence="17 18">
    <name type="scientific">Legionella londiniensis</name>
    <dbReference type="NCBI Taxonomy" id="45068"/>
    <lineage>
        <taxon>Bacteria</taxon>
        <taxon>Pseudomonadati</taxon>
        <taxon>Pseudomonadota</taxon>
        <taxon>Gammaproteobacteria</taxon>
        <taxon>Legionellales</taxon>
        <taxon>Legionellaceae</taxon>
        <taxon>Legionella</taxon>
    </lineage>
</organism>
<evidence type="ECO:0000256" key="14">
    <source>
        <dbReference type="ARBA" id="ARBA00048586"/>
    </source>
</evidence>
<dbReference type="Proteomes" id="UP000054997">
    <property type="component" value="Unassembled WGS sequence"/>
</dbReference>
<dbReference type="EMBL" id="LNYK01000033">
    <property type="protein sequence ID" value="KTD19736.1"/>
    <property type="molecule type" value="Genomic_DNA"/>
</dbReference>
<dbReference type="InterPro" id="IPR050324">
    <property type="entry name" value="CDP-alcohol_PTase-I"/>
</dbReference>
<keyword evidence="11 16" id="KW-0472">Membrane</keyword>
<evidence type="ECO:0000256" key="15">
    <source>
        <dbReference type="RuleBase" id="RU003750"/>
    </source>
</evidence>
<evidence type="ECO:0000256" key="11">
    <source>
        <dbReference type="ARBA" id="ARBA00023136"/>
    </source>
</evidence>
<dbReference type="Pfam" id="PF01066">
    <property type="entry name" value="CDP-OH_P_transf"/>
    <property type="match status" value="1"/>
</dbReference>
<dbReference type="STRING" id="45068.Llon_1908"/>
<dbReference type="EC" id="2.7.8.5" evidence="4"/>
<feature type="transmembrane region" description="Helical" evidence="16">
    <location>
        <begin position="63"/>
        <end position="82"/>
    </location>
</feature>
<evidence type="ECO:0000256" key="4">
    <source>
        <dbReference type="ARBA" id="ARBA00013170"/>
    </source>
</evidence>
<dbReference type="InterPro" id="IPR043130">
    <property type="entry name" value="CDP-OH_PTrfase_TM_dom"/>
</dbReference>
<evidence type="ECO:0000256" key="6">
    <source>
        <dbReference type="ARBA" id="ARBA00022516"/>
    </source>
</evidence>
<name>A0A0W0VHY9_9GAMM</name>
<dbReference type="OrthoDB" id="9796672at2"/>